<sequence>MAPDRQGRHQGSGVHITGGAHNSVIAAGYRAQAQGSYGASPSAALPPAQEELLQAMAELRVELAELRSEMDERAVRCAELALDEAESEAAKAQPERDVLHFRIQSLATALGHVKALASGVSAVRDAFDSFVSS</sequence>
<keyword evidence="1" id="KW-0175">Coiled coil</keyword>
<gene>
    <name evidence="2" type="ORF">GCM10020221_10550</name>
</gene>
<name>A0ABN3WKY0_STRTU</name>
<dbReference type="Proteomes" id="UP001501102">
    <property type="component" value="Unassembled WGS sequence"/>
</dbReference>
<dbReference type="Pfam" id="PF19380">
    <property type="entry name" value="DUF5955"/>
    <property type="match status" value="1"/>
</dbReference>
<accession>A0ABN3WKY0</accession>
<dbReference type="InterPro" id="IPR045999">
    <property type="entry name" value="DUF5955"/>
</dbReference>
<proteinExistence type="predicted"/>
<evidence type="ECO:0000256" key="1">
    <source>
        <dbReference type="SAM" id="Coils"/>
    </source>
</evidence>
<evidence type="ECO:0000313" key="2">
    <source>
        <dbReference type="EMBL" id="GAA2916521.1"/>
    </source>
</evidence>
<evidence type="ECO:0000313" key="3">
    <source>
        <dbReference type="Proteomes" id="UP001501102"/>
    </source>
</evidence>
<protein>
    <submittedName>
        <fullName evidence="2">Uncharacterized protein</fullName>
    </submittedName>
</protein>
<comment type="caution">
    <text evidence="2">The sequence shown here is derived from an EMBL/GenBank/DDBJ whole genome shotgun (WGS) entry which is preliminary data.</text>
</comment>
<dbReference type="EMBL" id="BAAAXZ010000038">
    <property type="protein sequence ID" value="GAA2916521.1"/>
    <property type="molecule type" value="Genomic_DNA"/>
</dbReference>
<feature type="coiled-coil region" evidence="1">
    <location>
        <begin position="49"/>
        <end position="76"/>
    </location>
</feature>
<keyword evidence="3" id="KW-1185">Reference proteome</keyword>
<dbReference type="RefSeq" id="WP_344961124.1">
    <property type="nucleotide sequence ID" value="NZ_BAAAXZ010000038.1"/>
</dbReference>
<reference evidence="2 3" key="1">
    <citation type="journal article" date="2019" name="Int. J. Syst. Evol. Microbiol.">
        <title>The Global Catalogue of Microorganisms (GCM) 10K type strain sequencing project: providing services to taxonomists for standard genome sequencing and annotation.</title>
        <authorList>
            <consortium name="The Broad Institute Genomics Platform"/>
            <consortium name="The Broad Institute Genome Sequencing Center for Infectious Disease"/>
            <person name="Wu L."/>
            <person name="Ma J."/>
        </authorList>
    </citation>
    <scope>NUCLEOTIDE SEQUENCE [LARGE SCALE GENOMIC DNA]</scope>
    <source>
        <strain evidence="2 3">JCM 4087</strain>
    </source>
</reference>
<organism evidence="2 3">
    <name type="scientific">Streptomyces thioluteus</name>
    <dbReference type="NCBI Taxonomy" id="66431"/>
    <lineage>
        <taxon>Bacteria</taxon>
        <taxon>Bacillati</taxon>
        <taxon>Actinomycetota</taxon>
        <taxon>Actinomycetes</taxon>
        <taxon>Kitasatosporales</taxon>
        <taxon>Streptomycetaceae</taxon>
        <taxon>Streptomyces</taxon>
    </lineage>
</organism>